<dbReference type="GO" id="GO:0005840">
    <property type="term" value="C:ribosome"/>
    <property type="evidence" value="ECO:0007669"/>
    <property type="project" value="UniProtKB-KW"/>
</dbReference>
<dbReference type="Pfam" id="PF00575">
    <property type="entry name" value="S1"/>
    <property type="match status" value="1"/>
</dbReference>
<evidence type="ECO:0000313" key="2">
    <source>
        <dbReference type="EMBL" id="MBB5874428.1"/>
    </source>
</evidence>
<organism evidence="2 3">
    <name type="scientific">Allocatelliglobosispora scoriae</name>
    <dbReference type="NCBI Taxonomy" id="643052"/>
    <lineage>
        <taxon>Bacteria</taxon>
        <taxon>Bacillati</taxon>
        <taxon>Actinomycetota</taxon>
        <taxon>Actinomycetes</taxon>
        <taxon>Micromonosporales</taxon>
        <taxon>Micromonosporaceae</taxon>
        <taxon>Allocatelliglobosispora</taxon>
    </lineage>
</organism>
<dbReference type="EMBL" id="JACHMN010000003">
    <property type="protein sequence ID" value="MBB5874428.1"/>
    <property type="molecule type" value="Genomic_DNA"/>
</dbReference>
<dbReference type="InterPro" id="IPR003029">
    <property type="entry name" value="S1_domain"/>
</dbReference>
<keyword evidence="3" id="KW-1185">Reference proteome</keyword>
<dbReference type="GO" id="GO:0003735">
    <property type="term" value="F:structural constituent of ribosome"/>
    <property type="evidence" value="ECO:0007669"/>
    <property type="project" value="TreeGrafter"/>
</dbReference>
<dbReference type="AlphaFoldDB" id="A0A841C3T9"/>
<dbReference type="InterPro" id="IPR012340">
    <property type="entry name" value="NA-bd_OB-fold"/>
</dbReference>
<evidence type="ECO:0000259" key="1">
    <source>
        <dbReference type="PROSITE" id="PS50126"/>
    </source>
</evidence>
<keyword evidence="2" id="KW-0687">Ribonucleoprotein</keyword>
<protein>
    <submittedName>
        <fullName evidence="2">Ribosomal protein S1</fullName>
    </submittedName>
</protein>
<dbReference type="Gene3D" id="2.40.50.140">
    <property type="entry name" value="Nucleic acid-binding proteins"/>
    <property type="match status" value="1"/>
</dbReference>
<dbReference type="RefSeq" id="WP_184846560.1">
    <property type="nucleotide sequence ID" value="NZ_JACHMN010000003.1"/>
</dbReference>
<keyword evidence="2" id="KW-0689">Ribosomal protein</keyword>
<sequence length="68" mass="7309">MSRFDELNVGDVLVGQVSAVVPFGVFVRIAEDADGLLHGESEPQTGASVTVRILEIDRENRRASLAKA</sequence>
<dbReference type="InterPro" id="IPR050437">
    <property type="entry name" value="Ribos_protein_bS1-like"/>
</dbReference>
<dbReference type="GO" id="GO:0003729">
    <property type="term" value="F:mRNA binding"/>
    <property type="evidence" value="ECO:0007669"/>
    <property type="project" value="TreeGrafter"/>
</dbReference>
<feature type="domain" description="S1 motif" evidence="1">
    <location>
        <begin position="10"/>
        <end position="68"/>
    </location>
</feature>
<reference evidence="2 3" key="1">
    <citation type="submission" date="2020-08" db="EMBL/GenBank/DDBJ databases">
        <title>Sequencing the genomes of 1000 actinobacteria strains.</title>
        <authorList>
            <person name="Klenk H.-P."/>
        </authorList>
    </citation>
    <scope>NUCLEOTIDE SEQUENCE [LARGE SCALE GENOMIC DNA]</scope>
    <source>
        <strain evidence="2 3">DSM 45362</strain>
    </source>
</reference>
<proteinExistence type="predicted"/>
<comment type="caution">
    <text evidence="2">The sequence shown here is derived from an EMBL/GenBank/DDBJ whole genome shotgun (WGS) entry which is preliminary data.</text>
</comment>
<evidence type="ECO:0000313" key="3">
    <source>
        <dbReference type="Proteomes" id="UP000587527"/>
    </source>
</evidence>
<gene>
    <name evidence="2" type="ORF">F4553_007862</name>
</gene>
<accession>A0A841C3T9</accession>
<dbReference type="PROSITE" id="PS50126">
    <property type="entry name" value="S1"/>
    <property type="match status" value="1"/>
</dbReference>
<dbReference type="SUPFAM" id="SSF50249">
    <property type="entry name" value="Nucleic acid-binding proteins"/>
    <property type="match status" value="1"/>
</dbReference>
<dbReference type="Proteomes" id="UP000587527">
    <property type="component" value="Unassembled WGS sequence"/>
</dbReference>
<dbReference type="PANTHER" id="PTHR10724">
    <property type="entry name" value="30S RIBOSOMAL PROTEIN S1"/>
    <property type="match status" value="1"/>
</dbReference>
<name>A0A841C3T9_9ACTN</name>
<dbReference type="SMART" id="SM00316">
    <property type="entry name" value="S1"/>
    <property type="match status" value="1"/>
</dbReference>
<dbReference type="GO" id="GO:0006412">
    <property type="term" value="P:translation"/>
    <property type="evidence" value="ECO:0007669"/>
    <property type="project" value="TreeGrafter"/>
</dbReference>